<proteinExistence type="predicted"/>
<accession>A0A915C4M3</accession>
<dbReference type="AlphaFoldDB" id="A0A915C4M3"/>
<sequence length="76" mass="8684">MCFTALMLYFDRPAAFCLLEITSQQKIFSISFLDNHHTARYFLRYCAPAQLSKSESTKMRDRCADALLLTAEIAIA</sequence>
<keyword evidence="1" id="KW-1185">Reference proteome</keyword>
<protein>
    <submittedName>
        <fullName evidence="2">Secreted protein</fullName>
    </submittedName>
</protein>
<organism evidence="1 2">
    <name type="scientific">Parascaris univalens</name>
    <name type="common">Nematode worm</name>
    <dbReference type="NCBI Taxonomy" id="6257"/>
    <lineage>
        <taxon>Eukaryota</taxon>
        <taxon>Metazoa</taxon>
        <taxon>Ecdysozoa</taxon>
        <taxon>Nematoda</taxon>
        <taxon>Chromadorea</taxon>
        <taxon>Rhabditida</taxon>
        <taxon>Spirurina</taxon>
        <taxon>Ascaridomorpha</taxon>
        <taxon>Ascaridoidea</taxon>
        <taxon>Ascarididae</taxon>
        <taxon>Parascaris</taxon>
    </lineage>
</organism>
<name>A0A915C4M3_PARUN</name>
<dbReference type="WBParaSite" id="PgR089_g009_t01">
    <property type="protein sequence ID" value="PgR089_g009_t01"/>
    <property type="gene ID" value="PgR089_g009"/>
</dbReference>
<evidence type="ECO:0000313" key="1">
    <source>
        <dbReference type="Proteomes" id="UP000887569"/>
    </source>
</evidence>
<dbReference type="Proteomes" id="UP000887569">
    <property type="component" value="Unplaced"/>
</dbReference>
<evidence type="ECO:0000313" key="2">
    <source>
        <dbReference type="WBParaSite" id="PgR089_g009_t01"/>
    </source>
</evidence>
<reference evidence="2" key="1">
    <citation type="submission" date="2022-11" db="UniProtKB">
        <authorList>
            <consortium name="WormBaseParasite"/>
        </authorList>
    </citation>
    <scope>IDENTIFICATION</scope>
</reference>